<dbReference type="GO" id="GO:0051536">
    <property type="term" value="F:iron-sulfur cluster binding"/>
    <property type="evidence" value="ECO:0007669"/>
    <property type="project" value="UniProtKB-KW"/>
</dbReference>
<dbReference type="Pfam" id="PF01866">
    <property type="entry name" value="Diphthamide_syn"/>
    <property type="match status" value="1"/>
</dbReference>
<evidence type="ECO:0000256" key="1">
    <source>
        <dbReference type="ARBA" id="ARBA00001966"/>
    </source>
</evidence>
<feature type="region of interest" description="Disordered" evidence="9">
    <location>
        <begin position="1574"/>
        <end position="1594"/>
    </location>
</feature>
<comment type="similarity">
    <text evidence="3">Belongs to the DPH1/DPH2 family. DPH2 subfamily.</text>
</comment>
<organism evidence="12 13">
    <name type="scientific">Talaromyces rugulosus</name>
    <name type="common">Penicillium rugulosum</name>
    <dbReference type="NCBI Taxonomy" id="121627"/>
    <lineage>
        <taxon>Eukaryota</taxon>
        <taxon>Fungi</taxon>
        <taxon>Dikarya</taxon>
        <taxon>Ascomycota</taxon>
        <taxon>Pezizomycotina</taxon>
        <taxon>Eurotiomycetes</taxon>
        <taxon>Eurotiomycetidae</taxon>
        <taxon>Eurotiales</taxon>
        <taxon>Trichocomaceae</taxon>
        <taxon>Talaromyces</taxon>
        <taxon>Talaromyces sect. Islandici</taxon>
    </lineage>
</organism>
<dbReference type="CDD" id="cd08177">
    <property type="entry name" value="MAR"/>
    <property type="match status" value="1"/>
</dbReference>
<dbReference type="Gene3D" id="1.20.1090.10">
    <property type="entry name" value="Dehydroquinate synthase-like - alpha domain"/>
    <property type="match status" value="1"/>
</dbReference>
<dbReference type="UniPathway" id="UPA00559"/>
<dbReference type="Gene3D" id="3.40.50.11840">
    <property type="entry name" value="Diphthamide synthesis DPH1/DPH2 domain 1"/>
    <property type="match status" value="1"/>
</dbReference>
<evidence type="ECO:0000256" key="5">
    <source>
        <dbReference type="ARBA" id="ARBA00023002"/>
    </source>
</evidence>
<dbReference type="EMBL" id="CP055898">
    <property type="protein sequence ID" value="QKX53575.1"/>
    <property type="molecule type" value="Genomic_DNA"/>
</dbReference>
<evidence type="ECO:0000256" key="3">
    <source>
        <dbReference type="ARBA" id="ARBA00006179"/>
    </source>
</evidence>
<feature type="region of interest" description="Disordered" evidence="9">
    <location>
        <begin position="796"/>
        <end position="833"/>
    </location>
</feature>
<evidence type="ECO:0000256" key="4">
    <source>
        <dbReference type="ARBA" id="ARBA00022723"/>
    </source>
</evidence>
<dbReference type="Gene3D" id="3.40.50.11860">
    <property type="entry name" value="Diphthamide synthesis DPH1/DPH2 domain 3"/>
    <property type="match status" value="1"/>
</dbReference>
<dbReference type="Pfam" id="PF25137">
    <property type="entry name" value="ADH_Fe_C"/>
    <property type="match status" value="1"/>
</dbReference>
<proteinExistence type="inferred from homology"/>
<evidence type="ECO:0000259" key="10">
    <source>
        <dbReference type="Pfam" id="PF00465"/>
    </source>
</evidence>
<reference evidence="13" key="1">
    <citation type="submission" date="2020-06" db="EMBL/GenBank/DDBJ databases">
        <title>A chromosome-scale genome assembly of Talaromyces rugulosus W13939.</title>
        <authorList>
            <person name="Wang B."/>
            <person name="Guo L."/>
            <person name="Ye K."/>
            <person name="Wang L."/>
        </authorList>
    </citation>
    <scope>NUCLEOTIDE SEQUENCE [LARGE SCALE GENOMIC DNA]</scope>
    <source>
        <strain evidence="13">W13939</strain>
    </source>
</reference>
<dbReference type="GO" id="GO:0018506">
    <property type="term" value="F:maleylacetate reductase activity"/>
    <property type="evidence" value="ECO:0007669"/>
    <property type="project" value="InterPro"/>
</dbReference>
<evidence type="ECO:0000313" key="12">
    <source>
        <dbReference type="EMBL" id="QKX53575.1"/>
    </source>
</evidence>
<dbReference type="FunFam" id="3.40.50.11860:FF:000001">
    <property type="entry name" value="2-(3-amino-3-carboxypropyl)histidine synthase subunit 2"/>
    <property type="match status" value="1"/>
</dbReference>
<protein>
    <recommendedName>
        <fullName evidence="8">S-adenosyl-L-methionine:L-histidine 3-amino-3-carboxypropyltransferase 2</fullName>
    </recommendedName>
</protein>
<accession>A0A7H8QJC4</accession>
<dbReference type="SUPFAM" id="SSF56796">
    <property type="entry name" value="Dehydroquinate synthase-like"/>
    <property type="match status" value="1"/>
</dbReference>
<dbReference type="Proteomes" id="UP000509510">
    <property type="component" value="Chromosome I"/>
</dbReference>
<evidence type="ECO:0000256" key="6">
    <source>
        <dbReference type="ARBA" id="ARBA00023004"/>
    </source>
</evidence>
<keyword evidence="5" id="KW-0560">Oxidoreductase</keyword>
<dbReference type="OrthoDB" id="3903581at2759"/>
<feature type="region of interest" description="Disordered" evidence="9">
    <location>
        <begin position="452"/>
        <end position="471"/>
    </location>
</feature>
<sequence length="1839" mass="201639">MDSFEYSPNPGRVVFGSGTLQKLPEEVSRLNLSAPLLLSTPQQTNQVENLKRVLNGKIAGIFSNATMHTPTDVTDKALQYAKEQGADSVISIGGGSTIGLGKAISIRTGLPHICIPTTYAGSEMTPILGETADGVKKTRSDPKILPGTVIYDVDLTMTLPAAMSATSGVNAIAHAVEALYARNTNPIINILAIEGIKALASSLPEIVQDPSSPSARSKALYGAWLCGTCLGSVGMSIHHKLCHTLGGSFNLPHAETHTAVLPHAISYNAPKIPDAIQKLAEALPESNGDAVHGLNVLLSKLNVKRGLKDFGMKEEDIDKAADIAVSNPYWNPREIERAPIRELIRRVWAGEPAKADLRRARQAVTMQAAPILSTPDAYLLDATEPVADTTLGVSRSDEELSIIYDIERTLTEIRQGRWKRIALQFPDDMLPDAPRVFQLLARGIQTKDILHVNGRGNNSAPAVENGSEKEARSDVVEKVSQISLEGDSSPDETPTKFYILADTSYGNCCVDEVAAEHVNADVVVHYGRACLSPTSRLPVVHVFTHRSLPLDPLVKAFREAFTDLSSKIILAADVTYSDHVSAVHDRLVEEGYTNLFATQVVHDPSSAIPNRTVPETVKDQPESLSDWQLFYISEPPTALLLTLSSRVAAIYIYPAAKAESGGDVKPLQASTSAALRRRYGTLVSLSTASIFGILINTLSVKNYLHIVDHVKKQIAAAGKKSYMFVVGKLNAAKVANFSEIDGWIVIGCWESSLVDTKDFWKPIITPYELELALQSDDTRVWTGAWRGDYQAILDANPVSTNDTSQGPLEAPHNDNENDGEDDTSDFESAPPEFNLRTGQFVTNSRPMQRLPNGASRHGLSNGTALAKRAKGDVATIGSTVSPGAEFLRSQRTWQGLGSDFEIKYEEDGEPGGTAVVEGRKGIARGYTPSPSAPVARTRPRPAMSIEIESNNRQQSIIGSLTADDNAADEDVAMCLGDDISGSSAAEFQLSTFERVFSTHTPIFESLLQQIPTHTIFQLYHTSSYLRRFLASYPTAWKYLSFRLLFPSGSQSRPLLASGFDPSAPRQSRPYALDQLLMMVVMPISPCLKSLELDNTAVSGQTLTTVVLHTMRQTLEHLSVRGCKNVSLKYHIIPYLTIYGLMKENATGIPATQEKLALKSLYTYRCRHHRRRPYLTSSLMRRDSDSGPTHDLVIVCHKLGIWTDTAWCSTPAGRCFRRRGYVSMRVPHGSPEVWVVFDRLWRSKNWLGSPSERYITDGRKDGRLWERGETGFHGEPLGTGDRPGGGEGKFVPAHLRHSHKSFIDNIKCDKCADIIGERCEQCSVLMHCIGCRKTLCASCAYSWRYSPNISASIPTTTPSQSLWWTPNSVTTPCVMHDPNPDADNSHPPNPTIPPQYPNLEFSWCCTEPIFSGGGGISIGTTTRDVDLVRAAPLPKGQGWEDPEYSNNTNDVDNVSETGHIEFLRHFFGPPTRLASTCPRNLCKDCYNSTRWKVNCKSCLKPLCKEHDLRGLRLRICGYRDLALEKIALQSHQASTVGKAGLSVGIPNNGLSSARLRSSPATPFQSQVQSQGITPIMDRDSPSASSSIAGDHIAPGVGGMHPEVLQDFIRAQRQAEDSLVSGQTAGRSQSPTTSNLSRSSSRSSVYYDAAAEISRWQGCRSFYCPQYRPIGDQRQRCNSVLRECTSCSIYVCQDCIEKNPPCTCSHCEISYLCPNCLKLREADGTCRRVEEEKAKKEEKWKRDMEMLEDILDKKLANDVAEYAGEFMGLVHNGRSRNMQPSLTPLPLLTQPHGYGLTAALGPPPFHLQPFMNNNQDGLSFDHTANSDDDAMHDETITPIAD</sequence>
<dbReference type="InterPro" id="IPR010014">
    <property type="entry name" value="DHP2"/>
</dbReference>
<dbReference type="Pfam" id="PF00465">
    <property type="entry name" value="Fe-ADH"/>
    <property type="match status" value="1"/>
</dbReference>
<feature type="compositionally biased region" description="Polar residues" evidence="9">
    <location>
        <begin position="797"/>
        <end position="806"/>
    </location>
</feature>
<dbReference type="InterPro" id="IPR016435">
    <property type="entry name" value="DPH1/DPH2"/>
</dbReference>
<feature type="compositionally biased region" description="Low complexity" evidence="9">
    <location>
        <begin position="1626"/>
        <end position="1637"/>
    </location>
</feature>
<dbReference type="KEGG" id="trg:TRUGW13939_00654"/>
<keyword evidence="13" id="KW-1185">Reference proteome</keyword>
<keyword evidence="7" id="KW-0411">Iron-sulfur</keyword>
<feature type="domain" description="Alcohol dehydrogenase iron-type/glycerol dehydrogenase GldA" evidence="10">
    <location>
        <begin position="10"/>
        <end position="152"/>
    </location>
</feature>
<dbReference type="InterPro" id="IPR042265">
    <property type="entry name" value="DPH1/DPH2_3"/>
</dbReference>
<dbReference type="SFLD" id="SFLDS00032">
    <property type="entry name" value="Radical_SAM_3-amino-3-carboxyp"/>
    <property type="match status" value="1"/>
</dbReference>
<dbReference type="InterPro" id="IPR034786">
    <property type="entry name" value="MAR"/>
</dbReference>
<evidence type="ECO:0000256" key="2">
    <source>
        <dbReference type="ARBA" id="ARBA00005156"/>
    </source>
</evidence>
<evidence type="ECO:0000256" key="7">
    <source>
        <dbReference type="ARBA" id="ARBA00023014"/>
    </source>
</evidence>
<dbReference type="NCBIfam" id="TIGR00272">
    <property type="entry name" value="DPH2"/>
    <property type="match status" value="1"/>
</dbReference>
<evidence type="ECO:0000256" key="9">
    <source>
        <dbReference type="SAM" id="MobiDB-lite"/>
    </source>
</evidence>
<keyword evidence="6" id="KW-0408">Iron</keyword>
<dbReference type="InterPro" id="IPR001670">
    <property type="entry name" value="ADH_Fe/GldA"/>
</dbReference>
<dbReference type="SFLD" id="SFLDG01121">
    <property type="entry name" value="Diphthamide_biosynthesis"/>
    <property type="match status" value="1"/>
</dbReference>
<evidence type="ECO:0000313" key="13">
    <source>
        <dbReference type="Proteomes" id="UP000509510"/>
    </source>
</evidence>
<comment type="cofactor">
    <cofactor evidence="1">
        <name>[4Fe-4S] cluster</name>
        <dbReference type="ChEBI" id="CHEBI:49883"/>
    </cofactor>
</comment>
<evidence type="ECO:0000259" key="11">
    <source>
        <dbReference type="Pfam" id="PF25137"/>
    </source>
</evidence>
<name>A0A7H8QJC4_TALRU</name>
<dbReference type="PANTHER" id="PTHR10762:SF2">
    <property type="entry name" value="2-(3-AMINO-3-CARBOXYPROPYL)HISTIDINE SYNTHASE SUBUNIT 2"/>
    <property type="match status" value="1"/>
</dbReference>
<dbReference type="GO" id="GO:0017183">
    <property type="term" value="P:protein histidyl modification to diphthamide"/>
    <property type="evidence" value="ECO:0007669"/>
    <property type="project" value="UniProtKB-UniPathway"/>
</dbReference>
<evidence type="ECO:0000256" key="8">
    <source>
        <dbReference type="ARBA" id="ARBA00080784"/>
    </source>
</evidence>
<gene>
    <name evidence="12" type="ORF">TRUGW13939_00654</name>
</gene>
<feature type="region of interest" description="Disordered" evidence="9">
    <location>
        <begin position="1819"/>
        <end position="1839"/>
    </location>
</feature>
<dbReference type="PANTHER" id="PTHR10762">
    <property type="entry name" value="DIPHTHAMIDE BIOSYNTHESIS PROTEIN"/>
    <property type="match status" value="1"/>
</dbReference>
<dbReference type="GO" id="GO:0046872">
    <property type="term" value="F:metal ion binding"/>
    <property type="evidence" value="ECO:0007669"/>
    <property type="project" value="UniProtKB-KW"/>
</dbReference>
<dbReference type="Gene3D" id="3.40.50.1970">
    <property type="match status" value="1"/>
</dbReference>
<dbReference type="NCBIfam" id="TIGR00322">
    <property type="entry name" value="diphth2_R"/>
    <property type="match status" value="1"/>
</dbReference>
<dbReference type="GO" id="GO:0090560">
    <property type="term" value="F:2-(3-amino-3-carboxypropyl)histidine synthase activity"/>
    <property type="evidence" value="ECO:0007669"/>
    <property type="project" value="InterPro"/>
</dbReference>
<feature type="region of interest" description="Disordered" evidence="9">
    <location>
        <begin position="1617"/>
        <end position="1637"/>
    </location>
</feature>
<dbReference type="InterPro" id="IPR056798">
    <property type="entry name" value="ADH_Fe_C"/>
</dbReference>
<dbReference type="SFLD" id="SFLDF00408">
    <property type="entry name" value="Diphthamide_biosynthesis_famil"/>
    <property type="match status" value="1"/>
</dbReference>
<dbReference type="RefSeq" id="XP_035339754.1">
    <property type="nucleotide sequence ID" value="XM_035483861.1"/>
</dbReference>
<feature type="compositionally biased region" description="Acidic residues" evidence="9">
    <location>
        <begin position="816"/>
        <end position="825"/>
    </location>
</feature>
<keyword evidence="4" id="KW-0479">Metal-binding</keyword>
<dbReference type="InterPro" id="IPR042263">
    <property type="entry name" value="DPH1/DPH2_1"/>
</dbReference>
<comment type="pathway">
    <text evidence="2">Protein modification; peptidyl-diphthamide biosynthesis.</text>
</comment>
<dbReference type="GeneID" id="55988167"/>
<feature type="domain" description="Fe-containing alcohol dehydrogenase-like C-terminal" evidence="11">
    <location>
        <begin position="165"/>
        <end position="347"/>
    </location>
</feature>